<sequence>MRAEAATALLTDREQVAERLLEASAKHSYDPDTELDWDAPLQPGKWFLPERMVSLYGTPLWERLSEERRIELSRHEAASLASAGIWFEIILMQLLTRHIYDLDPRSRHVTYALTEMADECRHSRMFARMVTKLETPYYRPGGVTRFLGRILKTTATTPGAFTATLLVEEILDRIQRQTFPDETIQPLIRGITRIHVVEEARHVRYAREELRRQMATCPAWERQLTRTVSGEASVVVARALVSPAVYAAVGLDVDEAVRQARTSEHRRETMRWSAERLTGFLEETGIIHSRLDRAAWRRSGLLAG</sequence>
<accession>A0ABV6VEH8</accession>
<evidence type="ECO:0000313" key="3">
    <source>
        <dbReference type="Proteomes" id="UP001592530"/>
    </source>
</evidence>
<dbReference type="Proteomes" id="UP001592582">
    <property type="component" value="Unassembled WGS sequence"/>
</dbReference>
<dbReference type="Proteomes" id="UP001592530">
    <property type="component" value="Unassembled WGS sequence"/>
</dbReference>
<protein>
    <submittedName>
        <fullName evidence="1">Diiron oxygenase</fullName>
    </submittedName>
</protein>
<dbReference type="EMBL" id="JBHEZX010000010">
    <property type="protein sequence ID" value="MFC1412129.1"/>
    <property type="molecule type" value="Genomic_DNA"/>
</dbReference>
<dbReference type="Gene3D" id="1.10.620.20">
    <property type="entry name" value="Ribonucleotide Reductase, subunit A"/>
    <property type="match status" value="1"/>
</dbReference>
<dbReference type="SUPFAM" id="SSF47240">
    <property type="entry name" value="Ferritin-like"/>
    <property type="match status" value="1"/>
</dbReference>
<comment type="caution">
    <text evidence="1">The sequence shown here is derived from an EMBL/GenBank/DDBJ whole genome shotgun (WGS) entry which is preliminary data.</text>
</comment>
<reference evidence="3 4" key="1">
    <citation type="submission" date="2024-09" db="EMBL/GenBank/DDBJ databases">
        <authorList>
            <person name="Lee S.D."/>
        </authorList>
    </citation>
    <scope>NUCLEOTIDE SEQUENCE [LARGE SCALE GENOMIC DNA]</scope>
    <source>
        <strain evidence="1 4">N1-1</strain>
        <strain evidence="2 3">N1-3</strain>
    </source>
</reference>
<dbReference type="InterPro" id="IPR025859">
    <property type="entry name" value="AurF/CmlI"/>
</dbReference>
<dbReference type="EMBL" id="JBHEZY010000001">
    <property type="protein sequence ID" value="MFC1429854.1"/>
    <property type="molecule type" value="Genomic_DNA"/>
</dbReference>
<dbReference type="InterPro" id="IPR009078">
    <property type="entry name" value="Ferritin-like_SF"/>
</dbReference>
<dbReference type="Pfam" id="PF11583">
    <property type="entry name" value="AurF"/>
    <property type="match status" value="1"/>
</dbReference>
<evidence type="ECO:0000313" key="4">
    <source>
        <dbReference type="Proteomes" id="UP001592582"/>
    </source>
</evidence>
<gene>
    <name evidence="2" type="ORF">ACEZDB_04180</name>
    <name evidence="1" type="ORF">ACEZDG_22945</name>
</gene>
<evidence type="ECO:0000313" key="2">
    <source>
        <dbReference type="EMBL" id="MFC1429854.1"/>
    </source>
</evidence>
<dbReference type="InterPro" id="IPR012348">
    <property type="entry name" value="RNR-like"/>
</dbReference>
<evidence type="ECO:0000313" key="1">
    <source>
        <dbReference type="EMBL" id="MFC1412129.1"/>
    </source>
</evidence>
<organism evidence="1 4">
    <name type="scientific">Streptacidiphilus alkalitolerans</name>
    <dbReference type="NCBI Taxonomy" id="3342712"/>
    <lineage>
        <taxon>Bacteria</taxon>
        <taxon>Bacillati</taxon>
        <taxon>Actinomycetota</taxon>
        <taxon>Actinomycetes</taxon>
        <taxon>Kitasatosporales</taxon>
        <taxon>Streptomycetaceae</taxon>
        <taxon>Streptacidiphilus</taxon>
    </lineage>
</organism>
<keyword evidence="4" id="KW-1185">Reference proteome</keyword>
<name>A0ABV6VEH8_9ACTN</name>
<proteinExistence type="predicted"/>
<dbReference type="RefSeq" id="WP_380512561.1">
    <property type="nucleotide sequence ID" value="NZ_JBHEZX010000010.1"/>
</dbReference>